<dbReference type="PANTHER" id="PTHR43002">
    <property type="entry name" value="GLYCOGEN DEBRANCHING ENZYME"/>
    <property type="match status" value="1"/>
</dbReference>
<proteinExistence type="inferred from homology"/>
<evidence type="ECO:0000313" key="6">
    <source>
        <dbReference type="EMBL" id="CAB4660052.1"/>
    </source>
</evidence>
<sequence>MLPADPRTLGATVTEGGTNFAIWSNAADAVELCLFNEINGALVETRFAMSHRNGPIWHGYLAGVRPGQRYGYRVYGPWSPEHGVRFNDAKLLIDPYTHLLVGDLSYVAEIYGHVAVDGTGAGDLSLRDDRDSAGFTPYSVVTDHRVRDVQRPLVPWAKTVIYEAHVQGLTAKNLAIAVDERGTYKALGHPSTIDHLKSLGVTALELLPIAASLTEPAIFARGRKNYWGYNSIAFSAPHSAYASSDDPISELQWSIDQLHNAGIEVILDVVYNHTAEGGVGGPTLSYKGIDNKAYYRHDGRGNYVDVTGCGNTFAASNPHSVRQIIDSLRWWIEVIGVDGFRFDLTTALYTSDSAFNSSLMTAIESDSVLRNFKMIAEPWDVTRYSLGDFPHPWREWNDVYRDSVRQFWLGDLERGFGEGVSDIANSISGSSSIFYYRGPTSSINFIAAHDGFTLHDMVTYNEKNNAVNGENNADGSDSNRSWNLGVEGESDDLEIQATRHKIKKSMLATLMLSSGVPMLSMGDEVSRTQNGSNNAYSLPLEFTEESQATFSGGWALPWDLTPEAADILATVQTLSNIRRTYLADAASEFFTGLVDQGTKRKDIAWFSLGGHEMSDIHWADEEKRSITVLVEADPVRGLLLLMNSSTSETVFTLPDQQWGETFRCIFDASQDVLTYEPIIAAPGSKISVPKHTTQVWLVSRTRQ</sequence>
<evidence type="ECO:0000256" key="1">
    <source>
        <dbReference type="ARBA" id="ARBA00008061"/>
    </source>
</evidence>
<dbReference type="InterPro" id="IPR011837">
    <property type="entry name" value="Glycogen_debranch_GlgX"/>
</dbReference>
<dbReference type="Gene3D" id="2.60.40.10">
    <property type="entry name" value="Immunoglobulins"/>
    <property type="match status" value="1"/>
</dbReference>
<organism evidence="5">
    <name type="scientific">freshwater metagenome</name>
    <dbReference type="NCBI Taxonomy" id="449393"/>
    <lineage>
        <taxon>unclassified sequences</taxon>
        <taxon>metagenomes</taxon>
        <taxon>ecological metagenomes</taxon>
    </lineage>
</organism>
<name>A0A6J6G759_9ZZZZ</name>
<dbReference type="CDD" id="cd11326">
    <property type="entry name" value="AmyAc_Glg_debranch"/>
    <property type="match status" value="1"/>
</dbReference>
<dbReference type="InterPro" id="IPR013780">
    <property type="entry name" value="Glyco_hydro_b"/>
</dbReference>
<dbReference type="InterPro" id="IPR017853">
    <property type="entry name" value="GH"/>
</dbReference>
<dbReference type="Pfam" id="PF02922">
    <property type="entry name" value="CBM_48"/>
    <property type="match status" value="1"/>
</dbReference>
<accession>A0A6J6G759</accession>
<dbReference type="SUPFAM" id="SSF51445">
    <property type="entry name" value="(Trans)glycosidases"/>
    <property type="match status" value="1"/>
</dbReference>
<protein>
    <submittedName>
        <fullName evidence="5">Unannotated protein</fullName>
    </submittedName>
</protein>
<gene>
    <name evidence="5" type="ORF">UFOPK1795_00850</name>
    <name evidence="6" type="ORF">UFOPK2275_00471</name>
</gene>
<keyword evidence="2" id="KW-0378">Hydrolase</keyword>
<dbReference type="SUPFAM" id="SSF81296">
    <property type="entry name" value="E set domains"/>
    <property type="match status" value="1"/>
</dbReference>
<evidence type="ECO:0000313" key="5">
    <source>
        <dbReference type="EMBL" id="CAB4595639.1"/>
    </source>
</evidence>
<dbReference type="EMBL" id="CAEZWQ010000039">
    <property type="protein sequence ID" value="CAB4660052.1"/>
    <property type="molecule type" value="Genomic_DNA"/>
</dbReference>
<dbReference type="AlphaFoldDB" id="A0A6J6G759"/>
<comment type="similarity">
    <text evidence="1">Belongs to the glycosyl hydrolase 13 family.</text>
</comment>
<dbReference type="InterPro" id="IPR004193">
    <property type="entry name" value="Glyco_hydro_13_N"/>
</dbReference>
<evidence type="ECO:0000259" key="4">
    <source>
        <dbReference type="SMART" id="SM00642"/>
    </source>
</evidence>
<dbReference type="SUPFAM" id="SSF51011">
    <property type="entry name" value="Glycosyl hydrolase domain"/>
    <property type="match status" value="1"/>
</dbReference>
<keyword evidence="3" id="KW-0326">Glycosidase</keyword>
<dbReference type="GO" id="GO:0004135">
    <property type="term" value="F:amylo-alpha-1,6-glucosidase activity"/>
    <property type="evidence" value="ECO:0007669"/>
    <property type="project" value="InterPro"/>
</dbReference>
<dbReference type="InterPro" id="IPR044505">
    <property type="entry name" value="GlgX_Isoamylase_N_E_set"/>
</dbReference>
<dbReference type="GO" id="GO:0005980">
    <property type="term" value="P:glycogen catabolic process"/>
    <property type="evidence" value="ECO:0007669"/>
    <property type="project" value="InterPro"/>
</dbReference>
<dbReference type="NCBIfam" id="TIGR02100">
    <property type="entry name" value="glgX_debranch"/>
    <property type="match status" value="1"/>
</dbReference>
<dbReference type="Gene3D" id="2.60.40.1180">
    <property type="entry name" value="Golgi alpha-mannosidase II"/>
    <property type="match status" value="1"/>
</dbReference>
<evidence type="ECO:0000256" key="3">
    <source>
        <dbReference type="ARBA" id="ARBA00023295"/>
    </source>
</evidence>
<dbReference type="InterPro" id="IPR014756">
    <property type="entry name" value="Ig_E-set"/>
</dbReference>
<dbReference type="Gene3D" id="3.20.20.80">
    <property type="entry name" value="Glycosidases"/>
    <property type="match status" value="1"/>
</dbReference>
<evidence type="ECO:0000256" key="2">
    <source>
        <dbReference type="ARBA" id="ARBA00022801"/>
    </source>
</evidence>
<dbReference type="CDD" id="cd02856">
    <property type="entry name" value="E_set_GDE_Isoamylase_N"/>
    <property type="match status" value="1"/>
</dbReference>
<reference evidence="5" key="1">
    <citation type="submission" date="2020-05" db="EMBL/GenBank/DDBJ databases">
        <authorList>
            <person name="Chiriac C."/>
            <person name="Salcher M."/>
            <person name="Ghai R."/>
            <person name="Kavagutti S V."/>
        </authorList>
    </citation>
    <scope>NUCLEOTIDE SEQUENCE</scope>
</reference>
<dbReference type="SMART" id="SM00642">
    <property type="entry name" value="Aamy"/>
    <property type="match status" value="1"/>
</dbReference>
<feature type="domain" description="Glycosyl hydrolase family 13 catalytic" evidence="4">
    <location>
        <begin position="175"/>
        <end position="578"/>
    </location>
</feature>
<dbReference type="EMBL" id="CAEZUG010000048">
    <property type="protein sequence ID" value="CAB4595639.1"/>
    <property type="molecule type" value="Genomic_DNA"/>
</dbReference>
<dbReference type="InterPro" id="IPR006047">
    <property type="entry name" value="GH13_cat_dom"/>
</dbReference>
<dbReference type="Pfam" id="PF00128">
    <property type="entry name" value="Alpha-amylase"/>
    <property type="match status" value="1"/>
</dbReference>
<dbReference type="InterPro" id="IPR013783">
    <property type="entry name" value="Ig-like_fold"/>
</dbReference>